<evidence type="ECO:0000259" key="2">
    <source>
        <dbReference type="PROSITE" id="PS50830"/>
    </source>
</evidence>
<keyword evidence="1" id="KW-0472">Membrane</keyword>
<dbReference type="InterPro" id="IPR035437">
    <property type="entry name" value="SNase_OB-fold_sf"/>
</dbReference>
<keyword evidence="1" id="KW-1133">Transmembrane helix</keyword>
<keyword evidence="4" id="KW-1185">Reference proteome</keyword>
<organism evidence="3 4">
    <name type="scientific">Rhizobium glycinendophyticum</name>
    <dbReference type="NCBI Taxonomy" id="2589807"/>
    <lineage>
        <taxon>Bacteria</taxon>
        <taxon>Pseudomonadati</taxon>
        <taxon>Pseudomonadota</taxon>
        <taxon>Alphaproteobacteria</taxon>
        <taxon>Hyphomicrobiales</taxon>
        <taxon>Rhizobiaceae</taxon>
        <taxon>Rhizobium/Agrobacterium group</taxon>
        <taxon>Rhizobium</taxon>
    </lineage>
</organism>
<evidence type="ECO:0000313" key="4">
    <source>
        <dbReference type="Proteomes" id="UP000316429"/>
    </source>
</evidence>
<keyword evidence="1" id="KW-0812">Transmembrane</keyword>
<feature type="domain" description="TNase-like" evidence="2">
    <location>
        <begin position="46"/>
        <end position="158"/>
    </location>
</feature>
<dbReference type="SMART" id="SM00318">
    <property type="entry name" value="SNc"/>
    <property type="match status" value="1"/>
</dbReference>
<dbReference type="Pfam" id="PF00565">
    <property type="entry name" value="SNase"/>
    <property type="match status" value="1"/>
</dbReference>
<protein>
    <submittedName>
        <fullName evidence="3">Thermonuclease family protein</fullName>
    </submittedName>
</protein>
<dbReference type="Gene3D" id="2.40.50.90">
    <property type="match status" value="1"/>
</dbReference>
<reference evidence="3 4" key="1">
    <citation type="submission" date="2019-06" db="EMBL/GenBank/DDBJ databases">
        <title>Rhizobium sp. CL12 isolated from roots of soybean.</title>
        <authorList>
            <person name="Wang C."/>
        </authorList>
    </citation>
    <scope>NUCLEOTIDE SEQUENCE [LARGE SCALE GENOMIC DNA]</scope>
    <source>
        <strain evidence="3 4">CL12</strain>
    </source>
</reference>
<dbReference type="SUPFAM" id="SSF50199">
    <property type="entry name" value="Staphylococcal nuclease"/>
    <property type="match status" value="1"/>
</dbReference>
<dbReference type="AlphaFoldDB" id="A0A504UGB9"/>
<accession>A0A504UGB9</accession>
<evidence type="ECO:0000313" key="3">
    <source>
        <dbReference type="EMBL" id="TPP12130.1"/>
    </source>
</evidence>
<comment type="caution">
    <text evidence="3">The sequence shown here is derived from an EMBL/GenBank/DDBJ whole genome shotgun (WGS) entry which is preliminary data.</text>
</comment>
<gene>
    <name evidence="3" type="ORF">FJQ55_11310</name>
</gene>
<name>A0A504UGB9_9HYPH</name>
<dbReference type="EMBL" id="VFYP01000001">
    <property type="protein sequence ID" value="TPP12130.1"/>
    <property type="molecule type" value="Genomic_DNA"/>
</dbReference>
<sequence length="197" mass="21531">MGGNVAVISQRLRDVVVGGGILFLALLIIAKIENVQAIRTRGPFVVLDGDTLAEEGRRLRMKGIDAPELGQMCDRPSGSYDCGMAARAELILLLRGAPTECFGQEGDEDRYGRLLVTCRRGAVDLGHQMVAAGLAVADGDYHMAELQARKSGEGIWAGSFDRPEDWRRLQRLEATEPGGWLQTLTFDAVGRWFRGND</sequence>
<dbReference type="InterPro" id="IPR016071">
    <property type="entry name" value="Staphylococal_nuclease_OB-fold"/>
</dbReference>
<dbReference type="PROSITE" id="PS50830">
    <property type="entry name" value="TNASE_3"/>
    <property type="match status" value="1"/>
</dbReference>
<dbReference type="OrthoDB" id="9805504at2"/>
<dbReference type="Proteomes" id="UP000316429">
    <property type="component" value="Unassembled WGS sequence"/>
</dbReference>
<feature type="transmembrane region" description="Helical" evidence="1">
    <location>
        <begin position="12"/>
        <end position="30"/>
    </location>
</feature>
<proteinExistence type="predicted"/>
<evidence type="ECO:0000256" key="1">
    <source>
        <dbReference type="SAM" id="Phobius"/>
    </source>
</evidence>